<feature type="transmembrane region" description="Helical" evidence="6">
    <location>
        <begin position="267"/>
        <end position="285"/>
    </location>
</feature>
<evidence type="ECO:0000313" key="8">
    <source>
        <dbReference type="Proteomes" id="UP000094527"/>
    </source>
</evidence>
<feature type="transmembrane region" description="Helical" evidence="6">
    <location>
        <begin position="358"/>
        <end position="378"/>
    </location>
</feature>
<feature type="region of interest" description="Disordered" evidence="5">
    <location>
        <begin position="1"/>
        <end position="105"/>
    </location>
</feature>
<feature type="compositionally biased region" description="Polar residues" evidence="5">
    <location>
        <begin position="64"/>
        <end position="78"/>
    </location>
</feature>
<keyword evidence="2 6" id="KW-0812">Transmembrane</keyword>
<dbReference type="SUPFAM" id="SSF103481">
    <property type="entry name" value="Multidrug resistance efflux transporter EmrE"/>
    <property type="match status" value="1"/>
</dbReference>
<reference evidence="7 8" key="1">
    <citation type="journal article" date="2016" name="Genome Biol. Evol.">
        <title>Gene Family Evolution Reflects Adaptation to Soil Environmental Stressors in the Genome of the Collembolan Orchesella cincta.</title>
        <authorList>
            <person name="Faddeeva-Vakhrusheva A."/>
            <person name="Derks M.F."/>
            <person name="Anvar S.Y."/>
            <person name="Agamennone V."/>
            <person name="Suring W."/>
            <person name="Smit S."/>
            <person name="van Straalen N.M."/>
            <person name="Roelofs D."/>
        </authorList>
    </citation>
    <scope>NUCLEOTIDE SEQUENCE [LARGE SCALE GENOMIC DNA]</scope>
    <source>
        <tissue evidence="7">Mixed pool</tissue>
    </source>
</reference>
<dbReference type="Proteomes" id="UP000094527">
    <property type="component" value="Unassembled WGS sequence"/>
</dbReference>
<sequence length="514" mass="56849">MGDTPKLTGSSAGMAGSSENTRRKSINRTNSTTNARSRTGSAGSVTFDETTINIVPSPDVRIQMGTTSPTSSQQNLPKQINPRGGTATATLQPPHNKRQSGLFSPDDISIDESVIVGAQLPTPRQLEANVGILAPPGAGEGGEVLERMRPHPMSIAGSSIGSGSYENMSASEIRKKNRRRKWRRFKRKYKGCAFAMMSSFVSSLANFLAHDLLSRNARFSPSYLLACRYVGVLLPGIFIAMYYCLYKKEPIFEPLWPLKEGERIKKFFLSVLRVVIDVVAIFLNYEAFKYLLQSEASTILNSKPVVVQLLAHVTLGEPWGVVPILMSLVASFGVLVISKPPFFEGTSTSPDSYVEKRLPGIGYAVVSMLLASCVYIILRYLKDIHFSVVSIFIGTGGILFGVVYTSAFTEWVMPSNTMEFILLITLAVLVCLSSITIVIALQNEEAFVVSLVRSCDTIFSFIWEMCISQKYPDYYTGGGACIVMFCVIVIFFRKYVSHQDPTSKTYRRFRYLTK</sequence>
<feature type="transmembrane region" description="Helical" evidence="6">
    <location>
        <begin position="319"/>
        <end position="337"/>
    </location>
</feature>
<keyword evidence="4 6" id="KW-0472">Membrane</keyword>
<feature type="transmembrane region" description="Helical" evidence="6">
    <location>
        <begin position="474"/>
        <end position="492"/>
    </location>
</feature>
<evidence type="ECO:0000256" key="4">
    <source>
        <dbReference type="ARBA" id="ARBA00023136"/>
    </source>
</evidence>
<feature type="compositionally biased region" description="Low complexity" evidence="5">
    <location>
        <begin position="27"/>
        <end position="42"/>
    </location>
</feature>
<keyword evidence="8" id="KW-1185">Reference proteome</keyword>
<keyword evidence="3 6" id="KW-1133">Transmembrane helix</keyword>
<gene>
    <name evidence="7" type="ORF">Ocin01_06834</name>
</gene>
<evidence type="ECO:0000256" key="1">
    <source>
        <dbReference type="ARBA" id="ARBA00004141"/>
    </source>
</evidence>
<dbReference type="GO" id="GO:0016020">
    <property type="term" value="C:membrane"/>
    <property type="evidence" value="ECO:0007669"/>
    <property type="project" value="UniProtKB-SubCell"/>
</dbReference>
<evidence type="ECO:0000256" key="6">
    <source>
        <dbReference type="SAM" id="Phobius"/>
    </source>
</evidence>
<comment type="subcellular location">
    <subcellularLocation>
        <location evidence="1">Membrane</location>
        <topology evidence="1">Multi-pass membrane protein</topology>
    </subcellularLocation>
</comment>
<organism evidence="7 8">
    <name type="scientific">Orchesella cincta</name>
    <name type="common">Springtail</name>
    <name type="synonym">Podura cincta</name>
    <dbReference type="NCBI Taxonomy" id="48709"/>
    <lineage>
        <taxon>Eukaryota</taxon>
        <taxon>Metazoa</taxon>
        <taxon>Ecdysozoa</taxon>
        <taxon>Arthropoda</taxon>
        <taxon>Hexapoda</taxon>
        <taxon>Collembola</taxon>
        <taxon>Entomobryomorpha</taxon>
        <taxon>Entomobryoidea</taxon>
        <taxon>Orchesellidae</taxon>
        <taxon>Orchesellinae</taxon>
        <taxon>Orchesella</taxon>
    </lineage>
</organism>
<protein>
    <submittedName>
        <fullName evidence="7">Solute carrier family 35 member G1</fullName>
    </submittedName>
</protein>
<dbReference type="PANTHER" id="PTHR22911:SF6">
    <property type="entry name" value="SOLUTE CARRIER FAMILY 35 MEMBER G1"/>
    <property type="match status" value="1"/>
</dbReference>
<evidence type="ECO:0000313" key="7">
    <source>
        <dbReference type="EMBL" id="ODM99841.1"/>
    </source>
</evidence>
<evidence type="ECO:0000256" key="2">
    <source>
        <dbReference type="ARBA" id="ARBA00022692"/>
    </source>
</evidence>
<evidence type="ECO:0000256" key="3">
    <source>
        <dbReference type="ARBA" id="ARBA00022989"/>
    </source>
</evidence>
<feature type="transmembrane region" description="Helical" evidence="6">
    <location>
        <begin position="420"/>
        <end position="441"/>
    </location>
</feature>
<feature type="transmembrane region" description="Helical" evidence="6">
    <location>
        <begin position="384"/>
        <end position="408"/>
    </location>
</feature>
<feature type="transmembrane region" description="Helical" evidence="6">
    <location>
        <begin position="229"/>
        <end position="246"/>
    </location>
</feature>
<accession>A0A1D2N3P3</accession>
<dbReference type="EMBL" id="LJIJ01000252">
    <property type="protein sequence ID" value="ODM99841.1"/>
    <property type="molecule type" value="Genomic_DNA"/>
</dbReference>
<dbReference type="AlphaFoldDB" id="A0A1D2N3P3"/>
<dbReference type="OrthoDB" id="306876at2759"/>
<proteinExistence type="predicted"/>
<feature type="transmembrane region" description="Helical" evidence="6">
    <location>
        <begin position="189"/>
        <end position="209"/>
    </location>
</feature>
<dbReference type="STRING" id="48709.A0A1D2N3P3"/>
<dbReference type="InterPro" id="IPR037185">
    <property type="entry name" value="EmrE-like"/>
</dbReference>
<feature type="compositionally biased region" description="Polar residues" evidence="5">
    <location>
        <begin position="43"/>
        <end position="54"/>
    </location>
</feature>
<dbReference type="PANTHER" id="PTHR22911">
    <property type="entry name" value="ACYL-MALONYL CONDENSING ENZYME-RELATED"/>
    <property type="match status" value="1"/>
</dbReference>
<comment type="caution">
    <text evidence="7">The sequence shown here is derived from an EMBL/GenBank/DDBJ whole genome shotgun (WGS) entry which is preliminary data.</text>
</comment>
<evidence type="ECO:0000256" key="5">
    <source>
        <dbReference type="SAM" id="MobiDB-lite"/>
    </source>
</evidence>
<name>A0A1D2N3P3_ORCCI</name>